<feature type="compositionally biased region" description="Basic and acidic residues" evidence="9">
    <location>
        <begin position="332"/>
        <end position="352"/>
    </location>
</feature>
<feature type="domain" description="RRM" evidence="10">
    <location>
        <begin position="1"/>
        <end position="95"/>
    </location>
</feature>
<dbReference type="AlphaFoldDB" id="A0A6V7Q1X7"/>
<evidence type="ECO:0008006" key="13">
    <source>
        <dbReference type="Google" id="ProtNLM"/>
    </source>
</evidence>
<dbReference type="SMART" id="SM00360">
    <property type="entry name" value="RRM"/>
    <property type="match status" value="1"/>
</dbReference>
<evidence type="ECO:0000256" key="6">
    <source>
        <dbReference type="ARBA" id="ARBA00023125"/>
    </source>
</evidence>
<evidence type="ECO:0000313" key="12">
    <source>
        <dbReference type="EMBL" id="CAD1836927.1"/>
    </source>
</evidence>
<dbReference type="EMBL" id="LR862131">
    <property type="protein sequence ID" value="CAD1836927.1"/>
    <property type="molecule type" value="Genomic_DNA"/>
</dbReference>
<dbReference type="PROSITE" id="PS50103">
    <property type="entry name" value="ZF_C3H1"/>
    <property type="match status" value="1"/>
</dbReference>
<feature type="compositionally biased region" description="Basic residues" evidence="9">
    <location>
        <begin position="477"/>
        <end position="499"/>
    </location>
</feature>
<evidence type="ECO:0000256" key="5">
    <source>
        <dbReference type="ARBA" id="ARBA00022884"/>
    </source>
</evidence>
<keyword evidence="2" id="KW-0677">Repeat</keyword>
<keyword evidence="6" id="KW-0238">DNA-binding</keyword>
<keyword evidence="5 7" id="KW-0694">RNA-binding</keyword>
<dbReference type="PANTHER" id="PTHR12620">
    <property type="entry name" value="U2 SNRNP AUXILIARY FACTOR, SMALL SUBUNIT"/>
    <property type="match status" value="1"/>
</dbReference>
<dbReference type="GO" id="GO:0003723">
    <property type="term" value="F:RNA binding"/>
    <property type="evidence" value="ECO:0007669"/>
    <property type="project" value="UniProtKB-UniRule"/>
</dbReference>
<feature type="compositionally biased region" description="Basic and acidic residues" evidence="9">
    <location>
        <begin position="273"/>
        <end position="295"/>
    </location>
</feature>
<dbReference type="SMART" id="SM00361">
    <property type="entry name" value="RRM_1"/>
    <property type="match status" value="1"/>
</dbReference>
<reference evidence="12" key="1">
    <citation type="submission" date="2020-07" db="EMBL/GenBank/DDBJ databases">
        <authorList>
            <person name="Lin J."/>
        </authorList>
    </citation>
    <scope>NUCLEOTIDE SEQUENCE</scope>
</reference>
<gene>
    <name evidence="12" type="ORF">CB5_LOCUS20138</name>
</gene>
<proteinExistence type="predicted"/>
<feature type="compositionally biased region" description="Basic and acidic residues" evidence="9">
    <location>
        <begin position="230"/>
        <end position="256"/>
    </location>
</feature>
<evidence type="ECO:0000256" key="2">
    <source>
        <dbReference type="ARBA" id="ARBA00022737"/>
    </source>
</evidence>
<dbReference type="InterPro" id="IPR000504">
    <property type="entry name" value="RRM_dom"/>
</dbReference>
<dbReference type="InterPro" id="IPR035979">
    <property type="entry name" value="RBD_domain_sf"/>
</dbReference>
<dbReference type="Pfam" id="PF00642">
    <property type="entry name" value="zf-CCCH"/>
    <property type="match status" value="1"/>
</dbReference>
<evidence type="ECO:0000256" key="1">
    <source>
        <dbReference type="ARBA" id="ARBA00022723"/>
    </source>
</evidence>
<feature type="compositionally biased region" description="Basic residues" evidence="9">
    <location>
        <begin position="435"/>
        <end position="448"/>
    </location>
</feature>
<dbReference type="SUPFAM" id="SSF54928">
    <property type="entry name" value="RNA-binding domain, RBD"/>
    <property type="match status" value="1"/>
</dbReference>
<keyword evidence="4 8" id="KW-0862">Zinc</keyword>
<dbReference type="PROSITE" id="PS50102">
    <property type="entry name" value="RRM"/>
    <property type="match status" value="1"/>
</dbReference>
<evidence type="ECO:0000256" key="3">
    <source>
        <dbReference type="ARBA" id="ARBA00022771"/>
    </source>
</evidence>
<name>A0A6V7Q1X7_ANACO</name>
<keyword evidence="3 8" id="KW-0863">Zinc-finger</keyword>
<evidence type="ECO:0000256" key="7">
    <source>
        <dbReference type="PROSITE-ProRule" id="PRU00176"/>
    </source>
</evidence>
<dbReference type="Pfam" id="PF00076">
    <property type="entry name" value="RRM_1"/>
    <property type="match status" value="1"/>
</dbReference>
<evidence type="ECO:0000256" key="8">
    <source>
        <dbReference type="PROSITE-ProRule" id="PRU00723"/>
    </source>
</evidence>
<feature type="compositionally biased region" description="Basic and acidic residues" evidence="9">
    <location>
        <begin position="359"/>
        <end position="369"/>
    </location>
</feature>
<dbReference type="FunFam" id="3.30.70.330:FF:000318">
    <property type="entry name" value="Zinc finger CCCH domain-containing protein 5"/>
    <property type="match status" value="1"/>
</dbReference>
<feature type="compositionally biased region" description="Basic and acidic residues" evidence="9">
    <location>
        <begin position="424"/>
        <end position="434"/>
    </location>
</feature>
<dbReference type="InterPro" id="IPR009145">
    <property type="entry name" value="U2AF_small"/>
</dbReference>
<dbReference type="Gene3D" id="3.30.70.330">
    <property type="match status" value="1"/>
</dbReference>
<organism evidence="12">
    <name type="scientific">Ananas comosus var. bracteatus</name>
    <name type="common">red pineapple</name>
    <dbReference type="NCBI Taxonomy" id="296719"/>
    <lineage>
        <taxon>Eukaryota</taxon>
        <taxon>Viridiplantae</taxon>
        <taxon>Streptophyta</taxon>
        <taxon>Embryophyta</taxon>
        <taxon>Tracheophyta</taxon>
        <taxon>Spermatophyta</taxon>
        <taxon>Magnoliopsida</taxon>
        <taxon>Liliopsida</taxon>
        <taxon>Poales</taxon>
        <taxon>Bromeliaceae</taxon>
        <taxon>Bromelioideae</taxon>
        <taxon>Ananas</taxon>
    </lineage>
</organism>
<dbReference type="GO" id="GO:0008270">
    <property type="term" value="F:zinc ion binding"/>
    <property type="evidence" value="ECO:0007669"/>
    <property type="project" value="UniProtKB-KW"/>
</dbReference>
<dbReference type="GO" id="GO:0000398">
    <property type="term" value="P:mRNA splicing, via spliceosome"/>
    <property type="evidence" value="ECO:0007669"/>
    <property type="project" value="InterPro"/>
</dbReference>
<evidence type="ECO:0000259" key="10">
    <source>
        <dbReference type="PROSITE" id="PS50102"/>
    </source>
</evidence>
<evidence type="ECO:0000259" key="11">
    <source>
        <dbReference type="PROSITE" id="PS50103"/>
    </source>
</evidence>
<dbReference type="InterPro" id="IPR000571">
    <property type="entry name" value="Znf_CCCH"/>
</dbReference>
<feature type="compositionally biased region" description="Basic residues" evidence="9">
    <location>
        <begin position="370"/>
        <end position="386"/>
    </location>
</feature>
<dbReference type="GO" id="GO:0089701">
    <property type="term" value="C:U2AF complex"/>
    <property type="evidence" value="ECO:0007669"/>
    <property type="project" value="InterPro"/>
</dbReference>
<accession>A0A6V7Q1X7</accession>
<feature type="compositionally biased region" description="Basic and acidic residues" evidence="9">
    <location>
        <begin position="303"/>
        <end position="316"/>
    </location>
</feature>
<protein>
    <recommendedName>
        <fullName evidence="13">Zinc finger CCCH domain-containing protein 16</fullName>
    </recommendedName>
</protein>
<feature type="compositionally biased region" description="Basic and acidic residues" evidence="9">
    <location>
        <begin position="387"/>
        <end position="400"/>
    </location>
</feature>
<feature type="domain" description="C3H1-type" evidence="11">
    <location>
        <begin position="97"/>
        <end position="127"/>
    </location>
</feature>
<feature type="zinc finger region" description="C3H1-type" evidence="8">
    <location>
        <begin position="97"/>
        <end position="127"/>
    </location>
</feature>
<sequence>MLISSLQRLTHSPFLSQCTDEEVERCYEEFYEDVHTEFLKFGELVNFKVCRNGSYHLRGNVYVHYKSLDSAVLAYNNINGRYFAGKQITCEFVGITRWKVAICGEYMKSRLKTCSRGTTCNFIHCFRNPGGDYEWADWDNPPPKYWIRKMATLFGPSDELQYDNQIELADFDKSRISDRRRTPRNGRSSSRRSDDEMDDPDGPKRDHCSHSGRERSRRRRESSSGVKHKHSEEAIKYDSHKYHSIEDISKKKDRGLLPKRRKTEEETGPNYHQEFKRTYSAKEDLDRQKRENDRCKSKRYKSHKPEKEEFIDDYREPSYSSPSNDKSIARASIHEERYNERHHDDLSFERDSTGVFESPKNEHNSDRREHRQHNSWHHAKGDRRYHKIDGDRSREYRGNDHGVSSNDFADRWRSTDNDMDSENSEDHSRSEKSNQSKRKHTKQGQKRKHGEEKCEYEGSDEEFTSSDSDSRELSSRAYKRRSRSREKHQHRGNSKRRNSSRGSHDS</sequence>
<evidence type="ECO:0000256" key="9">
    <source>
        <dbReference type="SAM" id="MobiDB-lite"/>
    </source>
</evidence>
<dbReference type="InterPro" id="IPR012677">
    <property type="entry name" value="Nucleotide-bd_a/b_plait_sf"/>
</dbReference>
<evidence type="ECO:0000256" key="4">
    <source>
        <dbReference type="ARBA" id="ARBA00022833"/>
    </source>
</evidence>
<dbReference type="InterPro" id="IPR003954">
    <property type="entry name" value="RRM_euk-type"/>
</dbReference>
<feature type="region of interest" description="Disordered" evidence="9">
    <location>
        <begin position="174"/>
        <end position="506"/>
    </location>
</feature>
<dbReference type="GO" id="GO:0003677">
    <property type="term" value="F:DNA binding"/>
    <property type="evidence" value="ECO:0007669"/>
    <property type="project" value="UniProtKB-KW"/>
</dbReference>
<keyword evidence="1 8" id="KW-0479">Metal-binding</keyword>
<dbReference type="PRINTS" id="PR01848">
    <property type="entry name" value="U2AUXFACTOR"/>
</dbReference>
<feature type="compositionally biased region" description="Basic and acidic residues" evidence="9">
    <location>
        <begin position="201"/>
        <end position="214"/>
    </location>
</feature>